<evidence type="ECO:0000313" key="2">
    <source>
        <dbReference type="Proteomes" id="UP001346149"/>
    </source>
</evidence>
<comment type="caution">
    <text evidence="1">The sequence shown here is derived from an EMBL/GenBank/DDBJ whole genome shotgun (WGS) entry which is preliminary data.</text>
</comment>
<reference evidence="1 2" key="1">
    <citation type="journal article" date="2023" name="Hortic Res">
        <title>Pangenome of water caltrop reveals structural variations and asymmetric subgenome divergence after allopolyploidization.</title>
        <authorList>
            <person name="Zhang X."/>
            <person name="Chen Y."/>
            <person name="Wang L."/>
            <person name="Yuan Y."/>
            <person name="Fang M."/>
            <person name="Shi L."/>
            <person name="Lu R."/>
            <person name="Comes H.P."/>
            <person name="Ma Y."/>
            <person name="Chen Y."/>
            <person name="Huang G."/>
            <person name="Zhou Y."/>
            <person name="Zheng Z."/>
            <person name="Qiu Y."/>
        </authorList>
    </citation>
    <scope>NUCLEOTIDE SEQUENCE [LARGE SCALE GENOMIC DNA]</scope>
    <source>
        <strain evidence="1">F231</strain>
    </source>
</reference>
<name>A0AAN7LPA9_TRANT</name>
<protein>
    <submittedName>
        <fullName evidence="1">Uncharacterized protein</fullName>
    </submittedName>
</protein>
<evidence type="ECO:0000313" key="1">
    <source>
        <dbReference type="EMBL" id="KAK4790136.1"/>
    </source>
</evidence>
<proteinExistence type="predicted"/>
<dbReference type="EMBL" id="JAXQNO010000010">
    <property type="protein sequence ID" value="KAK4790136.1"/>
    <property type="molecule type" value="Genomic_DNA"/>
</dbReference>
<sequence>MIPIGCTVGSYICSIAVLDLCISWSVVIEHWRPGGSSLICFFLRPCESLCLSQNPKQTSSAIFLCRVSIWYVGISANLDILCKKRKKILALLILFYFSAL</sequence>
<accession>A0AAN7LPA9</accession>
<dbReference type="Proteomes" id="UP001346149">
    <property type="component" value="Unassembled WGS sequence"/>
</dbReference>
<organism evidence="1 2">
    <name type="scientific">Trapa natans</name>
    <name type="common">Water chestnut</name>
    <dbReference type="NCBI Taxonomy" id="22666"/>
    <lineage>
        <taxon>Eukaryota</taxon>
        <taxon>Viridiplantae</taxon>
        <taxon>Streptophyta</taxon>
        <taxon>Embryophyta</taxon>
        <taxon>Tracheophyta</taxon>
        <taxon>Spermatophyta</taxon>
        <taxon>Magnoliopsida</taxon>
        <taxon>eudicotyledons</taxon>
        <taxon>Gunneridae</taxon>
        <taxon>Pentapetalae</taxon>
        <taxon>rosids</taxon>
        <taxon>malvids</taxon>
        <taxon>Myrtales</taxon>
        <taxon>Lythraceae</taxon>
        <taxon>Trapa</taxon>
    </lineage>
</organism>
<dbReference type="AlphaFoldDB" id="A0AAN7LPA9"/>
<gene>
    <name evidence="1" type="ORF">SAY86_017440</name>
</gene>
<keyword evidence="2" id="KW-1185">Reference proteome</keyword>